<name>A0ABR8Z919_9FLAO</name>
<dbReference type="EMBL" id="JACYFS010000001">
    <property type="protein sequence ID" value="MBD8081803.1"/>
    <property type="molecule type" value="Genomic_DNA"/>
</dbReference>
<evidence type="ECO:0000313" key="3">
    <source>
        <dbReference type="Proteomes" id="UP000637299"/>
    </source>
</evidence>
<gene>
    <name evidence="2" type="ORF">IC610_05110</name>
</gene>
<evidence type="ECO:0000256" key="1">
    <source>
        <dbReference type="SAM" id="Phobius"/>
    </source>
</evidence>
<keyword evidence="3" id="KW-1185">Reference proteome</keyword>
<dbReference type="RefSeq" id="WP_191735523.1">
    <property type="nucleotide sequence ID" value="NZ_JACYFS010000001.1"/>
</dbReference>
<comment type="caution">
    <text evidence="2">The sequence shown here is derived from an EMBL/GenBank/DDBJ whole genome shotgun (WGS) entry which is preliminary data.</text>
</comment>
<proteinExistence type="predicted"/>
<keyword evidence="1" id="KW-0812">Transmembrane</keyword>
<sequence length="227" mass="25948">MDKNIQKQLKTDYEELEIKPSANLWDQIESELDTGSETFRKHTFHWWKYAAVIVLLISVGGLFYFNTDKPLNNNTIITKNPSENNFRLTEAIESTIPNEEITKKSVFNKVDVINDHNKFVSEKSIEKIQTQINPEIIVKELKPIDTPVFALQTPQNINSKTNITEKKKTSYTTADELLLGRELDKTRVESSRSEQFGVVDASKLKIRRPGSLRIFGVKVFADSAATE</sequence>
<dbReference type="Proteomes" id="UP000637299">
    <property type="component" value="Unassembled WGS sequence"/>
</dbReference>
<feature type="transmembrane region" description="Helical" evidence="1">
    <location>
        <begin position="46"/>
        <end position="65"/>
    </location>
</feature>
<accession>A0ABR8Z919</accession>
<keyword evidence="1" id="KW-0472">Membrane</keyword>
<protein>
    <recommendedName>
        <fullName evidence="4">FecR protein domain-containing protein</fullName>
    </recommendedName>
</protein>
<keyword evidence="1" id="KW-1133">Transmembrane helix</keyword>
<evidence type="ECO:0008006" key="4">
    <source>
        <dbReference type="Google" id="ProtNLM"/>
    </source>
</evidence>
<reference evidence="2 3" key="1">
    <citation type="submission" date="2020-09" db="EMBL/GenBank/DDBJ databases">
        <title>Genome seq and assembly of Chryseobacterium sp.</title>
        <authorList>
            <person name="Chhetri G."/>
        </authorList>
    </citation>
    <scope>NUCLEOTIDE SEQUENCE [LARGE SCALE GENOMIC DNA]</scope>
    <source>
        <strain evidence="2 3">GCR10</strain>
    </source>
</reference>
<evidence type="ECO:0000313" key="2">
    <source>
        <dbReference type="EMBL" id="MBD8081803.1"/>
    </source>
</evidence>
<organism evidence="2 3">
    <name type="scientific">Chryseobacterium caseinilyticum</name>
    <dbReference type="NCBI Taxonomy" id="2771428"/>
    <lineage>
        <taxon>Bacteria</taxon>
        <taxon>Pseudomonadati</taxon>
        <taxon>Bacteroidota</taxon>
        <taxon>Flavobacteriia</taxon>
        <taxon>Flavobacteriales</taxon>
        <taxon>Weeksellaceae</taxon>
        <taxon>Chryseobacterium group</taxon>
        <taxon>Chryseobacterium</taxon>
    </lineage>
</organism>